<evidence type="ECO:0000313" key="3">
    <source>
        <dbReference type="EMBL" id="SDH94171.1"/>
    </source>
</evidence>
<evidence type="ECO:0000256" key="2">
    <source>
        <dbReference type="HAMAP-Rule" id="MF_00048"/>
    </source>
</evidence>
<dbReference type="Proteomes" id="UP000198822">
    <property type="component" value="Chromosome I"/>
</dbReference>
<dbReference type="Gene3D" id="3.40.1350.10">
    <property type="match status" value="1"/>
</dbReference>
<dbReference type="GO" id="GO:0004519">
    <property type="term" value="F:endonuclease activity"/>
    <property type="evidence" value="ECO:0007669"/>
    <property type="project" value="UniProtKB-KW"/>
</dbReference>
<dbReference type="InterPro" id="IPR011856">
    <property type="entry name" value="tRNA_endonuc-like_dom_sf"/>
</dbReference>
<organism evidence="3 4">
    <name type="scientific">Agrococcus jejuensis</name>
    <dbReference type="NCBI Taxonomy" id="399736"/>
    <lineage>
        <taxon>Bacteria</taxon>
        <taxon>Bacillati</taxon>
        <taxon>Actinomycetota</taxon>
        <taxon>Actinomycetes</taxon>
        <taxon>Micrococcales</taxon>
        <taxon>Microbacteriaceae</taxon>
        <taxon>Agrococcus</taxon>
    </lineage>
</organism>
<name>A0A1G8GIL0_9MICO</name>
<sequence>MHPKDRLGRAGEDAAADLLRQAGMRIVDRNWRCRQGELDVVARDGVTWVFVEVKTRRGRRYGHPLEAITREKLRRLRTLATLWMQAHDVRGPMRLDAIAVDAPHDAPMRLEHVRGIR</sequence>
<dbReference type="PANTHER" id="PTHR34039">
    <property type="entry name" value="UPF0102 PROTEIN YRAN"/>
    <property type="match status" value="1"/>
</dbReference>
<dbReference type="AlphaFoldDB" id="A0A1G8GIL0"/>
<dbReference type="PANTHER" id="PTHR34039:SF1">
    <property type="entry name" value="UPF0102 PROTEIN YRAN"/>
    <property type="match status" value="1"/>
</dbReference>
<accession>A0A1G8GIL0</accession>
<proteinExistence type="inferred from homology"/>
<keyword evidence="4" id="KW-1185">Reference proteome</keyword>
<keyword evidence="3" id="KW-0255">Endonuclease</keyword>
<dbReference type="SUPFAM" id="SSF52980">
    <property type="entry name" value="Restriction endonuclease-like"/>
    <property type="match status" value="1"/>
</dbReference>
<keyword evidence="3" id="KW-0540">Nuclease</keyword>
<protein>
    <recommendedName>
        <fullName evidence="2">UPF0102 protein SAMN04489720_2948</fullName>
    </recommendedName>
</protein>
<evidence type="ECO:0000256" key="1">
    <source>
        <dbReference type="ARBA" id="ARBA00006738"/>
    </source>
</evidence>
<dbReference type="Pfam" id="PF02021">
    <property type="entry name" value="UPF0102"/>
    <property type="match status" value="1"/>
</dbReference>
<comment type="similarity">
    <text evidence="1 2">Belongs to the UPF0102 family.</text>
</comment>
<evidence type="ECO:0000313" key="4">
    <source>
        <dbReference type="Proteomes" id="UP000198822"/>
    </source>
</evidence>
<dbReference type="EMBL" id="LT629695">
    <property type="protein sequence ID" value="SDH94171.1"/>
    <property type="molecule type" value="Genomic_DNA"/>
</dbReference>
<keyword evidence="3" id="KW-0378">Hydrolase</keyword>
<dbReference type="NCBIfam" id="NF009150">
    <property type="entry name" value="PRK12497.1-3"/>
    <property type="match status" value="1"/>
</dbReference>
<reference evidence="4" key="1">
    <citation type="submission" date="2016-10" db="EMBL/GenBank/DDBJ databases">
        <authorList>
            <person name="Varghese N."/>
            <person name="Submissions S."/>
        </authorList>
    </citation>
    <scope>NUCLEOTIDE SEQUENCE [LARGE SCALE GENOMIC DNA]</scope>
    <source>
        <strain evidence="4">DSM 22002</strain>
    </source>
</reference>
<dbReference type="HAMAP" id="MF_00048">
    <property type="entry name" value="UPF0102"/>
    <property type="match status" value="1"/>
</dbReference>
<dbReference type="NCBIfam" id="NF009154">
    <property type="entry name" value="PRK12497.3-3"/>
    <property type="match status" value="1"/>
</dbReference>
<dbReference type="GO" id="GO:0003676">
    <property type="term" value="F:nucleic acid binding"/>
    <property type="evidence" value="ECO:0007669"/>
    <property type="project" value="InterPro"/>
</dbReference>
<dbReference type="STRING" id="399736.SAMN04489720_2948"/>
<dbReference type="CDD" id="cd20736">
    <property type="entry name" value="PoNe_Nuclease"/>
    <property type="match status" value="1"/>
</dbReference>
<dbReference type="InterPro" id="IPR003509">
    <property type="entry name" value="UPF0102_YraN-like"/>
</dbReference>
<gene>
    <name evidence="3" type="ORF">SAMN04489720_2948</name>
</gene>
<dbReference type="InterPro" id="IPR011335">
    <property type="entry name" value="Restrct_endonuc-II-like"/>
</dbReference>